<dbReference type="InterPro" id="IPR005116">
    <property type="entry name" value="Transp-assoc_OB_typ1"/>
</dbReference>
<reference evidence="4" key="1">
    <citation type="submission" date="2020-06" db="EMBL/GenBank/DDBJ databases">
        <title>Unique genomic features of the anaerobic methanotrophic archaea.</title>
        <authorList>
            <person name="Chadwick G.L."/>
            <person name="Skennerton C.T."/>
            <person name="Laso-Perez R."/>
            <person name="Leu A.O."/>
            <person name="Speth D.R."/>
            <person name="Yu H."/>
            <person name="Morgan-Lang C."/>
            <person name="Hatzenpichler R."/>
            <person name="Goudeau D."/>
            <person name="Malmstrom R."/>
            <person name="Brazelton W.J."/>
            <person name="Woyke T."/>
            <person name="Hallam S.J."/>
            <person name="Tyson G.W."/>
            <person name="Wegener G."/>
            <person name="Boetius A."/>
            <person name="Orphan V."/>
        </authorList>
    </citation>
    <scope>NUCLEOTIDE SEQUENCE</scope>
</reference>
<evidence type="ECO:0000259" key="3">
    <source>
        <dbReference type="PROSITE" id="PS51866"/>
    </source>
</evidence>
<dbReference type="Gene3D" id="2.40.50.100">
    <property type="match status" value="1"/>
</dbReference>
<dbReference type="GO" id="GO:0015689">
    <property type="term" value="P:molybdate ion transport"/>
    <property type="evidence" value="ECO:0007669"/>
    <property type="project" value="InterPro"/>
</dbReference>
<name>A0A7G9YU91_9EURY</name>
<dbReference type="Pfam" id="PF03459">
    <property type="entry name" value="TOBE"/>
    <property type="match status" value="1"/>
</dbReference>
<feature type="domain" description="Mop" evidence="3">
    <location>
        <begin position="2"/>
        <end position="68"/>
    </location>
</feature>
<organism evidence="4">
    <name type="scientific">Candidatus Methanophagaceae archaeon ANME-1 ERB6</name>
    <dbReference type="NCBI Taxonomy" id="2759912"/>
    <lineage>
        <taxon>Archaea</taxon>
        <taxon>Methanobacteriati</taxon>
        <taxon>Methanobacteriota</taxon>
        <taxon>Stenosarchaea group</taxon>
        <taxon>Methanomicrobia</taxon>
        <taxon>Candidatus Methanophagales</taxon>
        <taxon>Candidatus Methanophagaceae</taxon>
    </lineage>
</organism>
<gene>
    <name evidence="4" type="ORF">FJOHDBIG_00023</name>
</gene>
<accession>A0A7G9YU91</accession>
<proteinExistence type="predicted"/>
<dbReference type="SUPFAM" id="SSF50331">
    <property type="entry name" value="MOP-like"/>
    <property type="match status" value="1"/>
</dbReference>
<keyword evidence="2" id="KW-0500">Molybdenum</keyword>
<evidence type="ECO:0000256" key="2">
    <source>
        <dbReference type="ARBA" id="ARBA00022505"/>
    </source>
</evidence>
<protein>
    <recommendedName>
        <fullName evidence="3">Mop domain-containing protein</fullName>
    </recommendedName>
</protein>
<evidence type="ECO:0000256" key="1">
    <source>
        <dbReference type="ARBA" id="ARBA00004202"/>
    </source>
</evidence>
<dbReference type="EMBL" id="MT631473">
    <property type="protein sequence ID" value="QNO51575.1"/>
    <property type="molecule type" value="Genomic_DNA"/>
</dbReference>
<comment type="subcellular location">
    <subcellularLocation>
        <location evidence="1">Cell membrane</location>
        <topology evidence="1">Peripheral membrane protein</topology>
    </subcellularLocation>
</comment>
<sequence length="69" mass="7334">MPLSARNRIEGVVKAVENGEVASTVKIEVAKPVTITAMITKEAVEELGLKEGDKVEAVIKATEVLVSKD</sequence>
<dbReference type="AlphaFoldDB" id="A0A7G9YU91"/>
<dbReference type="InterPro" id="IPR008995">
    <property type="entry name" value="Mo/tungstate-bd_C_term_dom"/>
</dbReference>
<dbReference type="InterPro" id="IPR004606">
    <property type="entry name" value="Mop_domain"/>
</dbReference>
<evidence type="ECO:0000313" key="4">
    <source>
        <dbReference type="EMBL" id="QNO51575.1"/>
    </source>
</evidence>
<dbReference type="PROSITE" id="PS51866">
    <property type="entry name" value="MOP"/>
    <property type="match status" value="1"/>
</dbReference>
<dbReference type="NCBIfam" id="TIGR00638">
    <property type="entry name" value="Mop"/>
    <property type="match status" value="1"/>
</dbReference>
<dbReference type="GO" id="GO:0005886">
    <property type="term" value="C:plasma membrane"/>
    <property type="evidence" value="ECO:0007669"/>
    <property type="project" value="UniProtKB-SubCell"/>
</dbReference>